<dbReference type="CDD" id="cd08010">
    <property type="entry name" value="MltG_like"/>
    <property type="match status" value="1"/>
</dbReference>
<dbReference type="PANTHER" id="PTHR30518:SF2">
    <property type="entry name" value="ENDOLYTIC MUREIN TRANSGLYCOSYLASE"/>
    <property type="match status" value="1"/>
</dbReference>
<dbReference type="RefSeq" id="WP_311657387.1">
    <property type="nucleotide sequence ID" value="NZ_JAVRHY010000002.1"/>
</dbReference>
<keyword evidence="5 7" id="KW-0456">Lyase</keyword>
<comment type="catalytic activity">
    <reaction evidence="7">
        <text>a peptidoglycan chain = a peptidoglycan chain with N-acetyl-1,6-anhydromuramyl-[peptide] at the reducing end + a peptidoglycan chain with N-acetylglucosamine at the non-reducing end.</text>
        <dbReference type="EC" id="4.2.2.29"/>
    </reaction>
</comment>
<gene>
    <name evidence="7 8" type="primary">mltG</name>
    <name evidence="8" type="ORF">RM531_03650</name>
</gene>
<evidence type="ECO:0000256" key="5">
    <source>
        <dbReference type="ARBA" id="ARBA00023239"/>
    </source>
</evidence>
<organism evidence="8 9">
    <name type="scientific">Spectribacter acetivorans</name>
    <dbReference type="NCBI Taxonomy" id="3075603"/>
    <lineage>
        <taxon>Bacteria</taxon>
        <taxon>Pseudomonadati</taxon>
        <taxon>Pseudomonadota</taxon>
        <taxon>Gammaproteobacteria</taxon>
        <taxon>Salinisphaerales</taxon>
        <taxon>Salinisphaeraceae</taxon>
        <taxon>Spectribacter</taxon>
    </lineage>
</organism>
<evidence type="ECO:0000256" key="4">
    <source>
        <dbReference type="ARBA" id="ARBA00023136"/>
    </source>
</evidence>
<dbReference type="EC" id="4.2.2.29" evidence="7"/>
<name>A0ABU3B520_9GAMM</name>
<evidence type="ECO:0000313" key="8">
    <source>
        <dbReference type="EMBL" id="MDT0617557.1"/>
    </source>
</evidence>
<evidence type="ECO:0000256" key="3">
    <source>
        <dbReference type="ARBA" id="ARBA00022989"/>
    </source>
</evidence>
<protein>
    <recommendedName>
        <fullName evidence="7">Endolytic murein transglycosylase</fullName>
        <ecNumber evidence="7">4.2.2.29</ecNumber>
    </recommendedName>
    <alternativeName>
        <fullName evidence="7">Peptidoglycan lytic transglycosylase</fullName>
    </alternativeName>
    <alternativeName>
        <fullName evidence="7">Peptidoglycan polymerization terminase</fullName>
    </alternativeName>
</protein>
<comment type="function">
    <text evidence="7">Functions as a peptidoglycan terminase that cleaves nascent peptidoglycan strands endolytically to terminate their elongation.</text>
</comment>
<feature type="site" description="Important for catalytic activity" evidence="7">
    <location>
        <position position="217"/>
    </location>
</feature>
<evidence type="ECO:0000313" key="9">
    <source>
        <dbReference type="Proteomes" id="UP001259982"/>
    </source>
</evidence>
<evidence type="ECO:0000256" key="1">
    <source>
        <dbReference type="ARBA" id="ARBA00022475"/>
    </source>
</evidence>
<dbReference type="NCBIfam" id="TIGR00247">
    <property type="entry name" value="endolytic transglycosylase MltG"/>
    <property type="match status" value="1"/>
</dbReference>
<keyword evidence="4 7" id="KW-0472">Membrane</keyword>
<dbReference type="Gene3D" id="3.30.1490.480">
    <property type="entry name" value="Endolytic murein transglycosylase"/>
    <property type="match status" value="1"/>
</dbReference>
<comment type="caution">
    <text evidence="8">The sequence shown here is derived from an EMBL/GenBank/DDBJ whole genome shotgun (WGS) entry which is preliminary data.</text>
</comment>
<dbReference type="Proteomes" id="UP001259982">
    <property type="component" value="Unassembled WGS sequence"/>
</dbReference>
<evidence type="ECO:0000256" key="2">
    <source>
        <dbReference type="ARBA" id="ARBA00022692"/>
    </source>
</evidence>
<dbReference type="EMBL" id="JAVRHY010000002">
    <property type="protein sequence ID" value="MDT0617557.1"/>
    <property type="molecule type" value="Genomic_DNA"/>
</dbReference>
<reference evidence="8 9" key="1">
    <citation type="submission" date="2023-09" db="EMBL/GenBank/DDBJ databases">
        <authorList>
            <person name="Rey-Velasco X."/>
        </authorList>
    </citation>
    <scope>NUCLEOTIDE SEQUENCE [LARGE SCALE GENOMIC DNA]</scope>
    <source>
        <strain evidence="8 9">P385</strain>
    </source>
</reference>
<dbReference type="PANTHER" id="PTHR30518">
    <property type="entry name" value="ENDOLYTIC MUREIN TRANSGLYCOSYLASE"/>
    <property type="match status" value="1"/>
</dbReference>
<keyword evidence="7" id="KW-0997">Cell inner membrane</keyword>
<accession>A0ABU3B520</accession>
<keyword evidence="1 7" id="KW-1003">Cell membrane</keyword>
<keyword evidence="9" id="KW-1185">Reference proteome</keyword>
<proteinExistence type="inferred from homology"/>
<keyword evidence="3 7" id="KW-1133">Transmembrane helix</keyword>
<dbReference type="HAMAP" id="MF_02065">
    <property type="entry name" value="MltG"/>
    <property type="match status" value="1"/>
</dbReference>
<sequence length="332" mass="36602">MRGVLISLLLFVVLAGVALAADVWRFLDSPVPGSDTTSVQIPAGAGFRQVVARLADAGLFRHERERYYLIGYARLRGVTGQVKSGEYALEPGLRPPALLNALVAGRTVQHRLTVVEGWTFRELRSAVEAHPAIRTTMAEADGAEIMAAIGAPDLHPEGRFLPDTYLFPRDTTDVEFLRRAFESMEATLADIWADRLPDLPLESPEAALILASIIEKETGRAGERDRIAGVFIRRLEKGMLLQTDPTVIYGIEDFDGNLRRRDLEADGPYNTYKRPGLPPTPIALPGRAALEAAVQPADGDALYFVSRGDGTHVFSRTYEAHKRAVREYQLKQ</sequence>
<keyword evidence="2 7" id="KW-0812">Transmembrane</keyword>
<dbReference type="Gene3D" id="3.30.160.60">
    <property type="entry name" value="Classic Zinc Finger"/>
    <property type="match status" value="1"/>
</dbReference>
<evidence type="ECO:0000256" key="6">
    <source>
        <dbReference type="ARBA" id="ARBA00023316"/>
    </source>
</evidence>
<dbReference type="Pfam" id="PF02618">
    <property type="entry name" value="YceG"/>
    <property type="match status" value="1"/>
</dbReference>
<keyword evidence="6 7" id="KW-0961">Cell wall biogenesis/degradation</keyword>
<comment type="similarity">
    <text evidence="7">Belongs to the transglycosylase MltG family.</text>
</comment>
<dbReference type="InterPro" id="IPR003770">
    <property type="entry name" value="MLTG-like"/>
</dbReference>
<evidence type="ECO:0000256" key="7">
    <source>
        <dbReference type="HAMAP-Rule" id="MF_02065"/>
    </source>
</evidence>